<comment type="caution">
    <text evidence="1">The sequence shown here is derived from an EMBL/GenBank/DDBJ whole genome shotgun (WGS) entry which is preliminary data.</text>
</comment>
<dbReference type="EMBL" id="BAABJM010000001">
    <property type="protein sequence ID" value="GAA5048729.1"/>
    <property type="molecule type" value="Genomic_DNA"/>
</dbReference>
<dbReference type="SUPFAM" id="SSF55961">
    <property type="entry name" value="Bet v1-like"/>
    <property type="match status" value="1"/>
</dbReference>
<dbReference type="Gene3D" id="3.30.530.20">
    <property type="match status" value="1"/>
</dbReference>
<dbReference type="InterPro" id="IPR023393">
    <property type="entry name" value="START-like_dom_sf"/>
</dbReference>
<protein>
    <submittedName>
        <fullName evidence="1">SRPBCC family protein</fullName>
    </submittedName>
</protein>
<evidence type="ECO:0000313" key="1">
    <source>
        <dbReference type="EMBL" id="GAA5048729.1"/>
    </source>
</evidence>
<name>A0ABP9K2N8_9NOCA</name>
<dbReference type="Pfam" id="PF10604">
    <property type="entry name" value="Polyketide_cyc2"/>
    <property type="match status" value="1"/>
</dbReference>
<sequence length="151" mass="17157">MPKDLEAVIDVAAPPERVWAVVSDLKRMPEFSPQCVRMIPLGRTKEGTWTINFNRDGKKFWPTTARVVRYEPNREFAFRINENHTVWSYTIEPTETGTRLTERRDVSAGVTLFSRKLIDAMLGGEQPFEGLLERGMQETLGRIKAAAESGS</sequence>
<dbReference type="InterPro" id="IPR019587">
    <property type="entry name" value="Polyketide_cyclase/dehydratase"/>
</dbReference>
<organism evidence="1 2">
    <name type="scientific">Nocardia callitridis</name>
    <dbReference type="NCBI Taxonomy" id="648753"/>
    <lineage>
        <taxon>Bacteria</taxon>
        <taxon>Bacillati</taxon>
        <taxon>Actinomycetota</taxon>
        <taxon>Actinomycetes</taxon>
        <taxon>Mycobacteriales</taxon>
        <taxon>Nocardiaceae</taxon>
        <taxon>Nocardia</taxon>
    </lineage>
</organism>
<gene>
    <name evidence="1" type="ORF">GCM10023318_16860</name>
</gene>
<proteinExistence type="predicted"/>
<dbReference type="CDD" id="cd07812">
    <property type="entry name" value="SRPBCC"/>
    <property type="match status" value="1"/>
</dbReference>
<keyword evidence="2" id="KW-1185">Reference proteome</keyword>
<reference evidence="2" key="1">
    <citation type="journal article" date="2019" name="Int. J. Syst. Evol. Microbiol.">
        <title>The Global Catalogue of Microorganisms (GCM) 10K type strain sequencing project: providing services to taxonomists for standard genome sequencing and annotation.</title>
        <authorList>
            <consortium name="The Broad Institute Genomics Platform"/>
            <consortium name="The Broad Institute Genome Sequencing Center for Infectious Disease"/>
            <person name="Wu L."/>
            <person name="Ma J."/>
        </authorList>
    </citation>
    <scope>NUCLEOTIDE SEQUENCE [LARGE SCALE GENOMIC DNA]</scope>
    <source>
        <strain evidence="2">JCM 18298</strain>
    </source>
</reference>
<accession>A0ABP9K2N8</accession>
<dbReference type="Proteomes" id="UP001500603">
    <property type="component" value="Unassembled WGS sequence"/>
</dbReference>
<dbReference type="RefSeq" id="WP_345494499.1">
    <property type="nucleotide sequence ID" value="NZ_BAABJM010000001.1"/>
</dbReference>
<evidence type="ECO:0000313" key="2">
    <source>
        <dbReference type="Proteomes" id="UP001500603"/>
    </source>
</evidence>